<dbReference type="EMBL" id="DYYG01000020">
    <property type="protein sequence ID" value="HJE23433.1"/>
    <property type="molecule type" value="Genomic_DNA"/>
</dbReference>
<evidence type="ECO:0000256" key="1">
    <source>
        <dbReference type="ARBA" id="ARBA00006499"/>
    </source>
</evidence>
<evidence type="ECO:0000256" key="2">
    <source>
        <dbReference type="ARBA" id="ARBA00022801"/>
    </source>
</evidence>
<evidence type="ECO:0000313" key="5">
    <source>
        <dbReference type="Proteomes" id="UP000742631"/>
    </source>
</evidence>
<dbReference type="GO" id="GO:0016787">
    <property type="term" value="F:hydrolase activity"/>
    <property type="evidence" value="ECO:0007669"/>
    <property type="project" value="UniProtKB-KW"/>
</dbReference>
<proteinExistence type="inferred from homology"/>
<dbReference type="PANTHER" id="PTHR10655">
    <property type="entry name" value="LYSOPHOSPHOLIPASE-RELATED"/>
    <property type="match status" value="1"/>
</dbReference>
<dbReference type="InterPro" id="IPR029058">
    <property type="entry name" value="AB_hydrolase_fold"/>
</dbReference>
<dbReference type="Gene3D" id="3.40.50.1820">
    <property type="entry name" value="alpha/beta hydrolase"/>
    <property type="match status" value="1"/>
</dbReference>
<comment type="similarity">
    <text evidence="1">Belongs to the AB hydrolase superfamily. AB hydrolase 2 family.</text>
</comment>
<protein>
    <submittedName>
        <fullName evidence="4">Alpha/beta hydrolase</fullName>
    </submittedName>
</protein>
<evidence type="ECO:0000313" key="4">
    <source>
        <dbReference type="EMBL" id="HJE23433.1"/>
    </source>
</evidence>
<dbReference type="PANTHER" id="PTHR10655:SF17">
    <property type="entry name" value="LYSOPHOSPHOLIPASE-LIKE PROTEIN 1"/>
    <property type="match status" value="1"/>
</dbReference>
<dbReference type="InterPro" id="IPR003140">
    <property type="entry name" value="PLipase/COase/thioEstase"/>
</dbReference>
<evidence type="ECO:0000259" key="3">
    <source>
        <dbReference type="Pfam" id="PF02230"/>
    </source>
</evidence>
<reference evidence="4" key="1">
    <citation type="journal article" date="2021" name="PeerJ">
        <title>Extensive microbial diversity within the chicken gut microbiome revealed by metagenomics and culture.</title>
        <authorList>
            <person name="Gilroy R."/>
            <person name="Ravi A."/>
            <person name="Getino M."/>
            <person name="Pursley I."/>
            <person name="Horton D.L."/>
            <person name="Alikhan N.F."/>
            <person name="Baker D."/>
            <person name="Gharbi K."/>
            <person name="Hall N."/>
            <person name="Watson M."/>
            <person name="Adriaenssens E.M."/>
            <person name="Foster-Nyarko E."/>
            <person name="Jarju S."/>
            <person name="Secka A."/>
            <person name="Antonio M."/>
            <person name="Oren A."/>
            <person name="Chaudhuri R.R."/>
            <person name="La Ragione R."/>
            <person name="Hildebrand F."/>
            <person name="Pallen M.J."/>
        </authorList>
    </citation>
    <scope>NUCLEOTIDE SEQUENCE</scope>
    <source>
        <strain evidence="4">316</strain>
    </source>
</reference>
<dbReference type="SUPFAM" id="SSF53474">
    <property type="entry name" value="alpha/beta-Hydrolases"/>
    <property type="match status" value="1"/>
</dbReference>
<feature type="domain" description="Phospholipase/carboxylesterase/thioesterase" evidence="3">
    <location>
        <begin position="71"/>
        <end position="199"/>
    </location>
</feature>
<gene>
    <name evidence="4" type="ORF">K8W01_07210</name>
</gene>
<dbReference type="Pfam" id="PF02230">
    <property type="entry name" value="Abhydrolase_2"/>
    <property type="match status" value="1"/>
</dbReference>
<comment type="caution">
    <text evidence="4">The sequence shown here is derived from an EMBL/GenBank/DDBJ whole genome shotgun (WGS) entry which is preliminary data.</text>
</comment>
<accession>A0A921E190</accession>
<name>A0A921E190_9HYPH</name>
<dbReference type="InterPro" id="IPR050565">
    <property type="entry name" value="LYPA1-2/EST-like"/>
</dbReference>
<dbReference type="Proteomes" id="UP000742631">
    <property type="component" value="Unassembled WGS sequence"/>
</dbReference>
<sequence length="214" mass="21985">MTHPVPTGFVHRFEPGTAETAPPLLLLHGTGGDENDLIPLGRALSPGSPLLSLRGPVLENGMPRFFRRLSEGVFDEADVRRRAGELADFIARARAAYGLAAPVAVGFSNGANIAAATLLLHPEVLAGAVLLRAMVPLAESPEADLAGRPVLLLSGALDPIVPAENAERLAGMLERAGAAVTHTVQPAGHGLSQADLAAAGAWLGRKSGLRASAA</sequence>
<dbReference type="AlphaFoldDB" id="A0A921E190"/>
<keyword evidence="2 4" id="KW-0378">Hydrolase</keyword>
<reference evidence="4" key="2">
    <citation type="submission" date="2021-09" db="EMBL/GenBank/DDBJ databases">
        <authorList>
            <person name="Gilroy R."/>
        </authorList>
    </citation>
    <scope>NUCLEOTIDE SEQUENCE</scope>
    <source>
        <strain evidence="4">316</strain>
    </source>
</reference>
<organism evidence="4 5">
    <name type="scientific">Methylorubrum populi</name>
    <dbReference type="NCBI Taxonomy" id="223967"/>
    <lineage>
        <taxon>Bacteria</taxon>
        <taxon>Pseudomonadati</taxon>
        <taxon>Pseudomonadota</taxon>
        <taxon>Alphaproteobacteria</taxon>
        <taxon>Hyphomicrobiales</taxon>
        <taxon>Methylobacteriaceae</taxon>
        <taxon>Methylorubrum</taxon>
    </lineage>
</organism>